<dbReference type="GO" id="GO:0006508">
    <property type="term" value="P:proteolysis"/>
    <property type="evidence" value="ECO:0007669"/>
    <property type="project" value="InterPro"/>
</dbReference>
<dbReference type="AlphaFoldDB" id="A0A3A8JDG7"/>
<dbReference type="InterPro" id="IPR001254">
    <property type="entry name" value="Trypsin_dom"/>
</dbReference>
<proteinExistence type="inferred from homology"/>
<protein>
    <submittedName>
        <fullName evidence="4">Peptidase S1</fullName>
    </submittedName>
</protein>
<evidence type="ECO:0000313" key="4">
    <source>
        <dbReference type="EMBL" id="RKG93762.1"/>
    </source>
</evidence>
<dbReference type="PRINTS" id="PR00722">
    <property type="entry name" value="CHYMOTRYPSIN"/>
</dbReference>
<dbReference type="EMBL" id="RAVZ01000004">
    <property type="protein sequence ID" value="RKG93762.1"/>
    <property type="molecule type" value="Genomic_DNA"/>
</dbReference>
<comment type="caution">
    <text evidence="4">The sequence shown here is derived from an EMBL/GenBank/DDBJ whole genome shotgun (WGS) entry which is preliminary data.</text>
</comment>
<dbReference type="Pfam" id="PF00089">
    <property type="entry name" value="Trypsin"/>
    <property type="match status" value="1"/>
</dbReference>
<evidence type="ECO:0000313" key="5">
    <source>
        <dbReference type="Proteomes" id="UP000268094"/>
    </source>
</evidence>
<gene>
    <name evidence="4" type="ORF">D7V88_01235</name>
</gene>
<dbReference type="Pfam" id="PF04151">
    <property type="entry name" value="PPC"/>
    <property type="match status" value="1"/>
</dbReference>
<dbReference type="OrthoDB" id="1496095at2"/>
<dbReference type="PROSITE" id="PS50240">
    <property type="entry name" value="TRYPSIN_DOM"/>
    <property type="match status" value="1"/>
</dbReference>
<dbReference type="InterPro" id="IPR007280">
    <property type="entry name" value="Peptidase_C_arc/bac"/>
</dbReference>
<dbReference type="InterPro" id="IPR050430">
    <property type="entry name" value="Peptidase_S1"/>
</dbReference>
<comment type="similarity">
    <text evidence="1">Belongs to the peptidase S1 family.</text>
</comment>
<dbReference type="PANTHER" id="PTHR24276:SF91">
    <property type="entry name" value="AT26814P-RELATED"/>
    <property type="match status" value="1"/>
</dbReference>
<evidence type="ECO:0000256" key="1">
    <source>
        <dbReference type="ARBA" id="ARBA00007664"/>
    </source>
</evidence>
<keyword evidence="5" id="KW-1185">Reference proteome</keyword>
<dbReference type="GO" id="GO:0004252">
    <property type="term" value="F:serine-type endopeptidase activity"/>
    <property type="evidence" value="ECO:0007669"/>
    <property type="project" value="InterPro"/>
</dbReference>
<dbReference type="RefSeq" id="WP_120538737.1">
    <property type="nucleotide sequence ID" value="NZ_RAVZ01000004.1"/>
</dbReference>
<dbReference type="CDD" id="cd00190">
    <property type="entry name" value="Tryp_SPc"/>
    <property type="match status" value="1"/>
</dbReference>
<sequence length="291" mass="29315">MQRFGAGSAQLSTMASTGQVVQVADVLRYPGFTTPSQGKDVALLRLATPLTLNGSTVAAIPLATPADETAGYLAPGLTATVTGWGLTALSGPFSLPDTLRKLDLPIVSNASAIPVFGFITADQLATGTPALGGPDTCQGDNGGPVVVNGASGKILAGVVSWGSNSCGRPNTPRLHARIPSFQTWLTDAASRTPTSLLSQPGLAGLTGTWTHFSVTVPAGAASLNVALGDGTGNGDLYVHTATPTTGTYTCRSNGGGNAEYCSIPSPAAGTWYVSVLGTADYADATLRATGY</sequence>
<keyword evidence="2" id="KW-1015">Disulfide bond</keyword>
<dbReference type="PANTHER" id="PTHR24276">
    <property type="entry name" value="POLYSERASE-RELATED"/>
    <property type="match status" value="1"/>
</dbReference>
<feature type="domain" description="Peptidase S1" evidence="3">
    <location>
        <begin position="1"/>
        <end position="190"/>
    </location>
</feature>
<evidence type="ECO:0000259" key="3">
    <source>
        <dbReference type="PROSITE" id="PS50240"/>
    </source>
</evidence>
<dbReference type="SMART" id="SM00020">
    <property type="entry name" value="Tryp_SPc"/>
    <property type="match status" value="1"/>
</dbReference>
<reference evidence="5" key="1">
    <citation type="submission" date="2018-09" db="EMBL/GenBank/DDBJ databases">
        <authorList>
            <person name="Livingstone P.G."/>
            <person name="Whitworth D.E."/>
        </authorList>
    </citation>
    <scope>NUCLEOTIDE SEQUENCE [LARGE SCALE GENOMIC DNA]</scope>
    <source>
        <strain evidence="5">CA054A</strain>
    </source>
</reference>
<dbReference type="Gene3D" id="2.60.120.380">
    <property type="match status" value="1"/>
</dbReference>
<name>A0A3A8JDG7_9BACT</name>
<dbReference type="Proteomes" id="UP000268094">
    <property type="component" value="Unassembled WGS sequence"/>
</dbReference>
<dbReference type="InterPro" id="IPR043504">
    <property type="entry name" value="Peptidase_S1_PA_chymotrypsin"/>
</dbReference>
<evidence type="ECO:0000256" key="2">
    <source>
        <dbReference type="ARBA" id="ARBA00023157"/>
    </source>
</evidence>
<dbReference type="InterPro" id="IPR001314">
    <property type="entry name" value="Peptidase_S1A"/>
</dbReference>
<dbReference type="SUPFAM" id="SSF50494">
    <property type="entry name" value="Trypsin-like serine proteases"/>
    <property type="match status" value="1"/>
</dbReference>
<organism evidence="4 5">
    <name type="scientific">Corallococcus terminator</name>
    <dbReference type="NCBI Taxonomy" id="2316733"/>
    <lineage>
        <taxon>Bacteria</taxon>
        <taxon>Pseudomonadati</taxon>
        <taxon>Myxococcota</taxon>
        <taxon>Myxococcia</taxon>
        <taxon>Myxococcales</taxon>
        <taxon>Cystobacterineae</taxon>
        <taxon>Myxococcaceae</taxon>
        <taxon>Corallococcus</taxon>
    </lineage>
</organism>
<accession>A0A3A8JDG7</accession>
<dbReference type="Gene3D" id="2.40.10.10">
    <property type="entry name" value="Trypsin-like serine proteases"/>
    <property type="match status" value="1"/>
</dbReference>
<dbReference type="InterPro" id="IPR009003">
    <property type="entry name" value="Peptidase_S1_PA"/>
</dbReference>